<dbReference type="InterPro" id="IPR046146">
    <property type="entry name" value="DUF6148"/>
</dbReference>
<dbReference type="Pfam" id="PF19645">
    <property type="entry name" value="DUF6148"/>
    <property type="match status" value="1"/>
</dbReference>
<organism evidence="1 2">
    <name type="scientific">Pontibacillus chungwhensis</name>
    <dbReference type="NCBI Taxonomy" id="265426"/>
    <lineage>
        <taxon>Bacteria</taxon>
        <taxon>Bacillati</taxon>
        <taxon>Bacillota</taxon>
        <taxon>Bacilli</taxon>
        <taxon>Bacillales</taxon>
        <taxon>Bacillaceae</taxon>
        <taxon>Pontibacillus</taxon>
    </lineage>
</organism>
<evidence type="ECO:0000313" key="2">
    <source>
        <dbReference type="Proteomes" id="UP001236652"/>
    </source>
</evidence>
<protein>
    <submittedName>
        <fullName evidence="1">DUF6148 family protein</fullName>
    </submittedName>
</protein>
<evidence type="ECO:0000313" key="1">
    <source>
        <dbReference type="EMBL" id="WIF98726.1"/>
    </source>
</evidence>
<sequence>MPGITLEEAKRKLKIWLDAEDKVATGQSYRIGNRQIQRADLPEIRKQINYWRKEIGRLEGGRRRVRRAVPRDW</sequence>
<keyword evidence="2" id="KW-1185">Reference proteome</keyword>
<accession>A0ABY8V4G5</accession>
<name>A0ABY8V4G5_9BACI</name>
<reference evidence="1 2" key="1">
    <citation type="submission" date="2023-05" db="EMBL/GenBank/DDBJ databases">
        <title>Comparative genomics reveals the evidence of polycyclic aromatic hydrocarbons degradation in moderately halophilic genus Pontibacillus.</title>
        <authorList>
            <person name="Yang H."/>
            <person name="Qian Z."/>
        </authorList>
    </citation>
    <scope>NUCLEOTIDE SEQUENCE [LARGE SCALE GENOMIC DNA]</scope>
    <source>
        <strain evidence="2">HN14</strain>
    </source>
</reference>
<dbReference type="EMBL" id="CP126446">
    <property type="protein sequence ID" value="WIF98726.1"/>
    <property type="molecule type" value="Genomic_DNA"/>
</dbReference>
<dbReference type="Proteomes" id="UP001236652">
    <property type="component" value="Chromosome"/>
</dbReference>
<gene>
    <name evidence="1" type="ORF">QNI29_03480</name>
</gene>
<dbReference type="RefSeq" id="WP_231418497.1">
    <property type="nucleotide sequence ID" value="NZ_CP126446.1"/>
</dbReference>
<proteinExistence type="predicted"/>